<keyword evidence="2" id="KW-0732">Signal</keyword>
<protein>
    <submittedName>
        <fullName evidence="4">SCP-like extracellular</fullName>
    </submittedName>
</protein>
<evidence type="ECO:0000256" key="1">
    <source>
        <dbReference type="SAM" id="MobiDB-lite"/>
    </source>
</evidence>
<accession>F4A1P6</accession>
<evidence type="ECO:0000313" key="4">
    <source>
        <dbReference type="EMBL" id="AEE97096.1"/>
    </source>
</evidence>
<dbReference type="PANTHER" id="PTHR31157">
    <property type="entry name" value="SCP DOMAIN-CONTAINING PROTEIN"/>
    <property type="match status" value="1"/>
</dbReference>
<keyword evidence="5" id="KW-1185">Reference proteome</keyword>
<dbReference type="NCBIfam" id="TIGR02909">
    <property type="entry name" value="spore_YkwD"/>
    <property type="match status" value="1"/>
</dbReference>
<dbReference type="InterPro" id="IPR014258">
    <property type="entry name" value="CAP_domain_YkwD-like"/>
</dbReference>
<dbReference type="PANTHER" id="PTHR31157:SF1">
    <property type="entry name" value="SCP DOMAIN-CONTAINING PROTEIN"/>
    <property type="match status" value="1"/>
</dbReference>
<evidence type="ECO:0000256" key="2">
    <source>
        <dbReference type="SAM" id="SignalP"/>
    </source>
</evidence>
<evidence type="ECO:0000259" key="3">
    <source>
        <dbReference type="Pfam" id="PF00188"/>
    </source>
</evidence>
<dbReference type="STRING" id="697281.Mahau_1920"/>
<dbReference type="EMBL" id="CP002360">
    <property type="protein sequence ID" value="AEE97096.1"/>
    <property type="molecule type" value="Genomic_DNA"/>
</dbReference>
<feature type="region of interest" description="Disordered" evidence="1">
    <location>
        <begin position="60"/>
        <end position="107"/>
    </location>
</feature>
<feature type="compositionally biased region" description="Low complexity" evidence="1">
    <location>
        <begin position="81"/>
        <end position="97"/>
    </location>
</feature>
<dbReference type="KEGG" id="mas:Mahau_1920"/>
<gene>
    <name evidence="4" type="ordered locus">Mahau_1920</name>
</gene>
<evidence type="ECO:0000313" key="5">
    <source>
        <dbReference type="Proteomes" id="UP000008457"/>
    </source>
</evidence>
<dbReference type="Gene3D" id="3.40.33.10">
    <property type="entry name" value="CAP"/>
    <property type="match status" value="1"/>
</dbReference>
<feature type="signal peptide" evidence="2">
    <location>
        <begin position="1"/>
        <end position="21"/>
    </location>
</feature>
<proteinExistence type="predicted"/>
<dbReference type="AlphaFoldDB" id="F4A1P6"/>
<dbReference type="InterPro" id="IPR035940">
    <property type="entry name" value="CAP_sf"/>
</dbReference>
<reference evidence="4 5" key="2">
    <citation type="journal article" date="2011" name="Stand. Genomic Sci.">
        <title>Complete genome sequence of Mahella australiensis type strain (50-1 BON).</title>
        <authorList>
            <person name="Sikorski J."/>
            <person name="Teshima H."/>
            <person name="Nolan M."/>
            <person name="Lucas S."/>
            <person name="Hammon N."/>
            <person name="Deshpande S."/>
            <person name="Cheng J.F."/>
            <person name="Pitluck S."/>
            <person name="Liolios K."/>
            <person name="Pagani I."/>
            <person name="Ivanova N."/>
            <person name="Huntemann M."/>
            <person name="Mavromatis K."/>
            <person name="Ovchinikova G."/>
            <person name="Pati A."/>
            <person name="Tapia R."/>
            <person name="Han C."/>
            <person name="Goodwin L."/>
            <person name="Chen A."/>
            <person name="Palaniappan K."/>
            <person name="Land M."/>
            <person name="Hauser L."/>
            <person name="Ngatchou-Djao O.D."/>
            <person name="Rohde M."/>
            <person name="Pukall R."/>
            <person name="Spring S."/>
            <person name="Abt B."/>
            <person name="Goker M."/>
            <person name="Detter J.C."/>
            <person name="Woyke T."/>
            <person name="Bristow J."/>
            <person name="Markowitz V."/>
            <person name="Hugenholtz P."/>
            <person name="Eisen J.A."/>
            <person name="Kyrpides N.C."/>
            <person name="Klenk H.P."/>
            <person name="Lapidus A."/>
        </authorList>
    </citation>
    <scope>NUCLEOTIDE SEQUENCE [LARGE SCALE GENOMIC DNA]</scope>
    <source>
        <strain evidence="5">DSM 15567 / CIP 107919 / 50-1 BON</strain>
    </source>
</reference>
<dbReference type="Proteomes" id="UP000008457">
    <property type="component" value="Chromosome"/>
</dbReference>
<dbReference type="InterPro" id="IPR014044">
    <property type="entry name" value="CAP_dom"/>
</dbReference>
<feature type="domain" description="SCP" evidence="3">
    <location>
        <begin position="122"/>
        <end position="232"/>
    </location>
</feature>
<dbReference type="Pfam" id="PF00188">
    <property type="entry name" value="CAP"/>
    <property type="match status" value="1"/>
</dbReference>
<name>F4A1P6_MAHA5</name>
<sequence length="238" mass="25577">MLSAGIAGAMALFAFMPASKAAQTYTVRYSAPSRYHITTADNIASVRYAVIRNVNETYNTAIPDSSSTKPVAQQPLTVSYPNTSSAPKPSTPAAPAAGDTESTPVTSDEDYALTSEENEMVGYINEERVKSGLKALAIDPELASVARLKAQDMRDKNYFSHTSPTYGSPFDMMKQFGLTYRTAGENIAKNSSVLKAHLAFMNSDGHKANILNGTFTHVGVGIVDYQGGKIVVEMFIGR</sequence>
<organism evidence="4 5">
    <name type="scientific">Mahella australiensis (strain DSM 15567 / CIP 107919 / 50-1 BON)</name>
    <dbReference type="NCBI Taxonomy" id="697281"/>
    <lineage>
        <taxon>Bacteria</taxon>
        <taxon>Bacillati</taxon>
        <taxon>Bacillota</taxon>
        <taxon>Clostridia</taxon>
        <taxon>Thermoanaerobacterales</taxon>
        <taxon>Thermoanaerobacterales Family IV. Incertae Sedis</taxon>
        <taxon>Mahella</taxon>
    </lineage>
</organism>
<reference evidence="5" key="1">
    <citation type="submission" date="2010-11" db="EMBL/GenBank/DDBJ databases">
        <title>The complete genome of Mahella australiensis DSM 15567.</title>
        <authorList>
            <consortium name="US DOE Joint Genome Institute (JGI-PGF)"/>
            <person name="Lucas S."/>
            <person name="Copeland A."/>
            <person name="Lapidus A."/>
            <person name="Bruce D."/>
            <person name="Goodwin L."/>
            <person name="Pitluck S."/>
            <person name="Kyrpides N."/>
            <person name="Mavromatis K."/>
            <person name="Pagani I."/>
            <person name="Ivanova N."/>
            <person name="Teshima H."/>
            <person name="Brettin T."/>
            <person name="Detter J.C."/>
            <person name="Han C."/>
            <person name="Tapia R."/>
            <person name="Land M."/>
            <person name="Hauser L."/>
            <person name="Markowitz V."/>
            <person name="Cheng J.-F."/>
            <person name="Hugenholtz P."/>
            <person name="Woyke T."/>
            <person name="Wu D."/>
            <person name="Spring S."/>
            <person name="Pukall R."/>
            <person name="Steenblock K."/>
            <person name="Schneider S."/>
            <person name="Klenk H.-P."/>
            <person name="Eisen J.A."/>
        </authorList>
    </citation>
    <scope>NUCLEOTIDE SEQUENCE [LARGE SCALE GENOMIC DNA]</scope>
    <source>
        <strain evidence="5">DSM 15567 / CIP 107919 / 50-1 BON</strain>
    </source>
</reference>
<dbReference type="CDD" id="cd05379">
    <property type="entry name" value="CAP_bacterial"/>
    <property type="match status" value="1"/>
</dbReference>
<dbReference type="eggNOG" id="COG2340">
    <property type="taxonomic scope" value="Bacteria"/>
</dbReference>
<dbReference type="SUPFAM" id="SSF55797">
    <property type="entry name" value="PR-1-like"/>
    <property type="match status" value="1"/>
</dbReference>
<dbReference type="HOGENOM" id="CLU_048111_0_2_9"/>
<feature type="chain" id="PRO_5003305735" evidence="2">
    <location>
        <begin position="22"/>
        <end position="238"/>
    </location>
</feature>
<feature type="compositionally biased region" description="Polar residues" evidence="1">
    <location>
        <begin position="60"/>
        <end position="80"/>
    </location>
</feature>